<accession>A0A2K1SVD1</accession>
<feature type="transmembrane region" description="Helical" evidence="1">
    <location>
        <begin position="67"/>
        <end position="87"/>
    </location>
</feature>
<organism evidence="2 3">
    <name type="scientific">Gardnerella vaginalis</name>
    <dbReference type="NCBI Taxonomy" id="2702"/>
    <lineage>
        <taxon>Bacteria</taxon>
        <taxon>Bacillati</taxon>
        <taxon>Actinomycetota</taxon>
        <taxon>Actinomycetes</taxon>
        <taxon>Bifidobacteriales</taxon>
        <taxon>Bifidobacteriaceae</taxon>
        <taxon>Gardnerella</taxon>
    </lineage>
</organism>
<keyword evidence="1" id="KW-0472">Membrane</keyword>
<keyword evidence="1" id="KW-1133">Transmembrane helix</keyword>
<gene>
    <name evidence="2" type="ORF">BFS05_02665</name>
</gene>
<protein>
    <submittedName>
        <fullName evidence="2">Pilus assembly protein</fullName>
    </submittedName>
</protein>
<keyword evidence="1" id="KW-0812">Transmembrane</keyword>
<dbReference type="Proteomes" id="UP000236146">
    <property type="component" value="Unassembled WGS sequence"/>
</dbReference>
<evidence type="ECO:0000313" key="3">
    <source>
        <dbReference type="Proteomes" id="UP000236146"/>
    </source>
</evidence>
<name>A0A2K1SVD1_GARVA</name>
<dbReference type="RefSeq" id="WP_103084477.1">
    <property type="nucleotide sequence ID" value="NZ_MNLH01000002.1"/>
</dbReference>
<evidence type="ECO:0000313" key="2">
    <source>
        <dbReference type="EMBL" id="PNS43493.1"/>
    </source>
</evidence>
<evidence type="ECO:0000256" key="1">
    <source>
        <dbReference type="SAM" id="Phobius"/>
    </source>
</evidence>
<sequence length="239" mass="26744">MSGVSSINVMNALEQLFLIACLISIIVWNYESYRRGYDSLLERESKDVMALNKSYDYRKKSVSINSILGLNMIIVALSSGASLPYALDAVGSVFSESKGLWLRAVSYALMRGSTWREAWSPTYVLCDFDVSLFDCNMSKASKNLTDRNRNLRLRFKRNKSSFPLLAQWLSTSLRESWDNGVPALPVLKAVLKNYGDSMRNIAKQEAAKLSVRLLLPVGLCFLPAFISIGILPTVASFMQ</sequence>
<proteinExistence type="predicted"/>
<dbReference type="EMBL" id="MNLH01000002">
    <property type="protein sequence ID" value="PNS43493.1"/>
    <property type="molecule type" value="Genomic_DNA"/>
</dbReference>
<dbReference type="AlphaFoldDB" id="A0A2K1SVD1"/>
<comment type="caution">
    <text evidence="2">The sequence shown here is derived from an EMBL/GenBank/DDBJ whole genome shotgun (WGS) entry which is preliminary data.</text>
</comment>
<reference evidence="2 3" key="1">
    <citation type="submission" date="2016-10" db="EMBL/GenBank/DDBJ databases">
        <authorList>
            <person name="Varghese N."/>
        </authorList>
    </citation>
    <scope>NUCLEOTIDE SEQUENCE [LARGE SCALE GENOMIC DNA]</scope>
    <source>
        <strain evidence="2 3">KA00225</strain>
    </source>
</reference>
<feature type="transmembrane region" description="Helical" evidence="1">
    <location>
        <begin position="12"/>
        <end position="30"/>
    </location>
</feature>
<dbReference type="OrthoDB" id="3267562at2"/>
<feature type="transmembrane region" description="Helical" evidence="1">
    <location>
        <begin position="213"/>
        <end position="238"/>
    </location>
</feature>